<evidence type="ECO:0000313" key="2">
    <source>
        <dbReference type="Proteomes" id="UP000602381"/>
    </source>
</evidence>
<accession>A0ABQ2L7P5</accession>
<dbReference type="Proteomes" id="UP000602381">
    <property type="component" value="Unassembled WGS sequence"/>
</dbReference>
<gene>
    <name evidence="1" type="ORF">GCM10007972_03970</name>
</gene>
<dbReference type="EMBL" id="BMOV01000001">
    <property type="protein sequence ID" value="GGO06019.1"/>
    <property type="molecule type" value="Genomic_DNA"/>
</dbReference>
<keyword evidence="2" id="KW-1185">Reference proteome</keyword>
<protein>
    <recommendedName>
        <fullName evidence="3">Holin of 3TMs, for gene-transfer release</fullName>
    </recommendedName>
</protein>
<dbReference type="Pfam" id="PF11351">
    <property type="entry name" value="GTA_holin_3TM"/>
    <property type="match status" value="1"/>
</dbReference>
<reference evidence="2" key="1">
    <citation type="journal article" date="2019" name="Int. J. Syst. Evol. Microbiol.">
        <title>The Global Catalogue of Microorganisms (GCM) 10K type strain sequencing project: providing services to taxonomists for standard genome sequencing and annotation.</title>
        <authorList>
            <consortium name="The Broad Institute Genomics Platform"/>
            <consortium name="The Broad Institute Genome Sequencing Center for Infectious Disease"/>
            <person name="Wu L."/>
            <person name="Ma J."/>
        </authorList>
    </citation>
    <scope>NUCLEOTIDE SEQUENCE [LARGE SCALE GENOMIC DNA]</scope>
    <source>
        <strain evidence="2">JCM 17843</strain>
    </source>
</reference>
<evidence type="ECO:0008006" key="3">
    <source>
        <dbReference type="Google" id="ProtNLM"/>
    </source>
</evidence>
<dbReference type="RefSeq" id="WP_150005891.1">
    <property type="nucleotide sequence ID" value="NZ_BMOV01000001.1"/>
</dbReference>
<comment type="caution">
    <text evidence="1">The sequence shown here is derived from an EMBL/GenBank/DDBJ whole genome shotgun (WGS) entry which is preliminary data.</text>
</comment>
<organism evidence="1 2">
    <name type="scientific">Iodidimonas muriae</name>
    <dbReference type="NCBI Taxonomy" id="261467"/>
    <lineage>
        <taxon>Bacteria</taxon>
        <taxon>Pseudomonadati</taxon>
        <taxon>Pseudomonadota</taxon>
        <taxon>Alphaproteobacteria</taxon>
        <taxon>Iodidimonadales</taxon>
        <taxon>Iodidimonadaceae</taxon>
        <taxon>Iodidimonas</taxon>
    </lineage>
</organism>
<dbReference type="InterPro" id="IPR021497">
    <property type="entry name" value="GTA_holin_3TM"/>
</dbReference>
<name>A0ABQ2L7P5_9PROT</name>
<sequence length="141" mass="15462">MALPAFDALTGLVDRVFGVVDSLVTDKDQAARLKHELHMTLSKLNLAQMAVNAEEAKHASLFVAGWRPFIGWVCGAALAWQFILAPILQWGLTLAGLELTYSLPQVASDSLMELVLAMLGMAGLRTYEKRSGVSREKVKHR</sequence>
<proteinExistence type="predicted"/>
<evidence type="ECO:0000313" key="1">
    <source>
        <dbReference type="EMBL" id="GGO06019.1"/>
    </source>
</evidence>